<feature type="transmembrane region" description="Helical" evidence="5">
    <location>
        <begin position="162"/>
        <end position="181"/>
    </location>
</feature>
<keyword evidence="3 5" id="KW-1133">Transmembrane helix</keyword>
<comment type="caution">
    <text evidence="7">The sequence shown here is derived from an EMBL/GenBank/DDBJ whole genome shotgun (WGS) entry which is preliminary data.</text>
</comment>
<dbReference type="GO" id="GO:0016020">
    <property type="term" value="C:membrane"/>
    <property type="evidence" value="ECO:0007669"/>
    <property type="project" value="UniProtKB-SubCell"/>
</dbReference>
<dbReference type="InterPro" id="IPR051533">
    <property type="entry name" value="WaaL-like"/>
</dbReference>
<evidence type="ECO:0000256" key="2">
    <source>
        <dbReference type="ARBA" id="ARBA00022692"/>
    </source>
</evidence>
<evidence type="ECO:0000256" key="1">
    <source>
        <dbReference type="ARBA" id="ARBA00004141"/>
    </source>
</evidence>
<comment type="subcellular location">
    <subcellularLocation>
        <location evidence="1">Membrane</location>
        <topology evidence="1">Multi-pass membrane protein</topology>
    </subcellularLocation>
</comment>
<dbReference type="Pfam" id="PF04932">
    <property type="entry name" value="Wzy_C"/>
    <property type="match status" value="1"/>
</dbReference>
<feature type="transmembrane region" description="Helical" evidence="5">
    <location>
        <begin position="201"/>
        <end position="223"/>
    </location>
</feature>
<evidence type="ECO:0000313" key="7">
    <source>
        <dbReference type="EMBL" id="KGO97205.1"/>
    </source>
</evidence>
<accession>A0A0A2N9V7</accession>
<protein>
    <submittedName>
        <fullName evidence="7">Membrane protein</fullName>
    </submittedName>
</protein>
<dbReference type="AlphaFoldDB" id="A0A0A2N9V7"/>
<dbReference type="OrthoDB" id="1118890at2"/>
<name>A0A0A2N9V7_9FLAO</name>
<keyword evidence="2 5" id="KW-0812">Transmembrane</keyword>
<feature type="transmembrane region" description="Helical" evidence="5">
    <location>
        <begin position="230"/>
        <end position="247"/>
    </location>
</feature>
<dbReference type="PANTHER" id="PTHR37422">
    <property type="entry name" value="TEICHURONIC ACID BIOSYNTHESIS PROTEIN TUAE"/>
    <property type="match status" value="1"/>
</dbReference>
<evidence type="ECO:0000256" key="4">
    <source>
        <dbReference type="ARBA" id="ARBA00023136"/>
    </source>
</evidence>
<reference evidence="8" key="1">
    <citation type="submission" date="2013-09" db="EMBL/GenBank/DDBJ databases">
        <authorList>
            <person name="Zeng Z."/>
            <person name="Chen C."/>
        </authorList>
    </citation>
    <scope>NUCLEOTIDE SEQUENCE [LARGE SCALE GENOMIC DNA]</scope>
    <source>
        <strain evidence="8">DK69</strain>
    </source>
</reference>
<evidence type="ECO:0000313" key="8">
    <source>
        <dbReference type="Proteomes" id="UP000030149"/>
    </source>
</evidence>
<keyword evidence="8" id="KW-1185">Reference proteome</keyword>
<feature type="transmembrane region" description="Helical" evidence="5">
    <location>
        <begin position="12"/>
        <end position="45"/>
    </location>
</feature>
<dbReference type="InterPro" id="IPR007016">
    <property type="entry name" value="O-antigen_ligase-rel_domated"/>
</dbReference>
<evidence type="ECO:0000256" key="5">
    <source>
        <dbReference type="SAM" id="Phobius"/>
    </source>
</evidence>
<dbReference type="Proteomes" id="UP000030149">
    <property type="component" value="Unassembled WGS sequence"/>
</dbReference>
<evidence type="ECO:0000259" key="6">
    <source>
        <dbReference type="Pfam" id="PF04932"/>
    </source>
</evidence>
<dbReference type="PATRIC" id="fig|1107311.5.peg.193"/>
<proteinExistence type="predicted"/>
<feature type="transmembrane region" description="Helical" evidence="5">
    <location>
        <begin position="132"/>
        <end position="150"/>
    </location>
</feature>
<feature type="transmembrane region" description="Helical" evidence="5">
    <location>
        <begin position="282"/>
        <end position="300"/>
    </location>
</feature>
<feature type="transmembrane region" description="Helical" evidence="5">
    <location>
        <begin position="104"/>
        <end position="126"/>
    </location>
</feature>
<feature type="transmembrane region" description="Helical" evidence="5">
    <location>
        <begin position="408"/>
        <end position="432"/>
    </location>
</feature>
<evidence type="ECO:0000256" key="3">
    <source>
        <dbReference type="ARBA" id="ARBA00022989"/>
    </source>
</evidence>
<organism evidence="7 8">
    <name type="scientific">Flavobacterium enshiense DK69</name>
    <dbReference type="NCBI Taxonomy" id="1107311"/>
    <lineage>
        <taxon>Bacteria</taxon>
        <taxon>Pseudomonadati</taxon>
        <taxon>Bacteroidota</taxon>
        <taxon>Flavobacteriia</taxon>
        <taxon>Flavobacteriales</taxon>
        <taxon>Flavobacteriaceae</taxon>
        <taxon>Flavobacterium</taxon>
    </lineage>
</organism>
<keyword evidence="4 5" id="KW-0472">Membrane</keyword>
<dbReference type="STRING" id="1107311.Q767_00955"/>
<feature type="domain" description="O-antigen ligase-related" evidence="6">
    <location>
        <begin position="237"/>
        <end position="385"/>
    </location>
</feature>
<dbReference type="EMBL" id="JRLZ01000001">
    <property type="protein sequence ID" value="KGO97205.1"/>
    <property type="molecule type" value="Genomic_DNA"/>
</dbReference>
<gene>
    <name evidence="7" type="ORF">Q767_00955</name>
</gene>
<feature type="transmembrane region" description="Helical" evidence="5">
    <location>
        <begin position="377"/>
        <end position="396"/>
    </location>
</feature>
<dbReference type="RefSeq" id="WP_035629639.1">
    <property type="nucleotide sequence ID" value="NZ_AVCS01000015.1"/>
</dbReference>
<dbReference type="PANTHER" id="PTHR37422:SF13">
    <property type="entry name" value="LIPOPOLYSACCHARIDE BIOSYNTHESIS PROTEIN PA4999-RELATED"/>
    <property type="match status" value="1"/>
</dbReference>
<sequence length="455" mass="51509">MENNRSNYTSLLMIHIGIGVLLFIVPFLSKIFSISIFGFGVYYLIKTQNRNNEALVLSAYVMSVEVLLRMTNGMHFNEYGKYSIILYMLMGMFFTGFKKSSAMYWIFLLLLVPGIILSTFTLSYQVDIRKAIAFNISGPVCLGISAIYCYRRQIKFDRLMDVLTVFGFPLISILTYVYLYNPSIKDTITGTQSNFETSGGFGPNQMSTILGFGIFIFFVQFLLRSSTTKLKVINGGLVLLFAFRSIVTFSRGGVMTAGVMIVLLLIVLYFQTNVRGRFKLMLILVFTVFAALGVWTYSSLQTSGMIDKRYANEDARGRKKQSALTGRERLIESEFEMFMENPILGIGVGKNKEYREEMTGIEAASHNEITRMMAEHGALGILCLLILLFTPMVLCLDNRQHIFMLSFMVFWLLTINHAAMRLAAPAFIYALALLKVTINEEPVVHREQTVGSRIE</sequence>
<feature type="transmembrane region" description="Helical" evidence="5">
    <location>
        <begin position="253"/>
        <end position="270"/>
    </location>
</feature>
<reference evidence="7 8" key="2">
    <citation type="journal article" date="2015" name="Stand. Genomic Sci.">
        <title>High quality draft genomic sequence of Flavobacterium enshiense DK69(T) and comparison among Flavobacterium genomes.</title>
        <authorList>
            <person name="Zeng Z."/>
            <person name="Chen C."/>
            <person name="Du H."/>
            <person name="Wang G."/>
            <person name="Li M."/>
        </authorList>
    </citation>
    <scope>NUCLEOTIDE SEQUENCE [LARGE SCALE GENOMIC DNA]</scope>
    <source>
        <strain evidence="7 8">DK69</strain>
    </source>
</reference>
<feature type="transmembrane region" description="Helical" evidence="5">
    <location>
        <begin position="79"/>
        <end position="97"/>
    </location>
</feature>
<dbReference type="eggNOG" id="COG3307">
    <property type="taxonomic scope" value="Bacteria"/>
</dbReference>